<dbReference type="GO" id="GO:0009398">
    <property type="term" value="P:FMN biosynthetic process"/>
    <property type="evidence" value="ECO:0007669"/>
    <property type="project" value="UniProtKB-UniRule"/>
</dbReference>
<keyword evidence="6 15" id="KW-0808">Transferase</keyword>
<evidence type="ECO:0000313" key="17">
    <source>
        <dbReference type="EMBL" id="WIW71893.1"/>
    </source>
</evidence>
<evidence type="ECO:0000256" key="7">
    <source>
        <dbReference type="ARBA" id="ARBA00022695"/>
    </source>
</evidence>
<dbReference type="AlphaFoldDB" id="A0A9Y2AL53"/>
<dbReference type="FunFam" id="2.40.30.30:FF:000003">
    <property type="entry name" value="Riboflavin biosynthesis protein"/>
    <property type="match status" value="1"/>
</dbReference>
<evidence type="ECO:0000256" key="5">
    <source>
        <dbReference type="ARBA" id="ARBA00022643"/>
    </source>
</evidence>
<keyword evidence="9 15" id="KW-0418">Kinase</keyword>
<keyword evidence="8 15" id="KW-0547">Nucleotide-binding</keyword>
<protein>
    <recommendedName>
        <fullName evidence="15">Riboflavin biosynthesis protein</fullName>
    </recommendedName>
    <domain>
        <recommendedName>
            <fullName evidence="15">Riboflavin kinase</fullName>
            <ecNumber evidence="15">2.7.1.26</ecNumber>
        </recommendedName>
        <alternativeName>
            <fullName evidence="15">Flavokinase</fullName>
        </alternativeName>
    </domain>
    <domain>
        <recommendedName>
            <fullName evidence="15">FMN adenylyltransferase</fullName>
            <ecNumber evidence="15">2.7.7.2</ecNumber>
        </recommendedName>
        <alternativeName>
            <fullName evidence="15">FAD pyrophosphorylase</fullName>
        </alternativeName>
        <alternativeName>
            <fullName evidence="15">FAD synthase</fullName>
        </alternativeName>
    </domain>
</protein>
<dbReference type="SMART" id="SM00904">
    <property type="entry name" value="Flavokinase"/>
    <property type="match status" value="1"/>
</dbReference>
<dbReference type="RefSeq" id="WP_147668695.1">
    <property type="nucleotide sequence ID" value="NZ_CP120678.1"/>
</dbReference>
<accession>A0A9Y2AL53</accession>
<sequence>MQIYTELTNLKHKYKNIVVALGTFDGIHIGHQKIINKAVDLAKSIKGISVVVTFSNHPLEVINLNLCPPQINSNFEKEKILKNIGLDILFNIPFTKSLLSLPPEDFLSLLCEHLDPKYLVAGPNYSFGYKGKGTPQLLKKLGAKFGFNAYIHPEVYYDNIMVSSTRIRNLLIEGNITLANKLLGRPFSFYGTVCQGDQRGRLLGFPTANILDSTEKILPAAGVYVTKTTVNNTTYFSITNIGVNPTFNGNSKHLETHLFDFNGNLYKKTINIEFFKRIRNEKRFANIDCLKKQINDDILFAKNFWV</sequence>
<keyword evidence="18" id="KW-1185">Reference proteome</keyword>
<dbReference type="InterPro" id="IPR023468">
    <property type="entry name" value="Riboflavin_kinase"/>
</dbReference>
<reference evidence="17" key="1">
    <citation type="submission" date="2023-03" db="EMBL/GenBank/DDBJ databases">
        <title>Selenobaculum gbiensis gen. nov. sp. nov., a new bacterium isolated from the gut microbiota of IBD patient.</title>
        <authorList>
            <person name="Yeo S."/>
            <person name="Park H."/>
            <person name="Huh C.S."/>
        </authorList>
    </citation>
    <scope>NUCLEOTIDE SEQUENCE</scope>
    <source>
        <strain evidence="17">ICN-92133</strain>
    </source>
</reference>
<comment type="function">
    <text evidence="1">Catalyzes the phosphorylation of riboflavin to FMN followed by the adenylation of FMN to FAD.</text>
</comment>
<dbReference type="SUPFAM" id="SSF82114">
    <property type="entry name" value="Riboflavin kinase-like"/>
    <property type="match status" value="1"/>
</dbReference>
<keyword evidence="12" id="KW-0511">Multifunctional enzyme</keyword>
<dbReference type="PANTHER" id="PTHR22749">
    <property type="entry name" value="RIBOFLAVIN KINASE/FMN ADENYLYLTRANSFERASE"/>
    <property type="match status" value="1"/>
</dbReference>
<comment type="catalytic activity">
    <reaction evidence="13 15">
        <text>riboflavin + ATP = FMN + ADP + H(+)</text>
        <dbReference type="Rhea" id="RHEA:14357"/>
        <dbReference type="ChEBI" id="CHEBI:15378"/>
        <dbReference type="ChEBI" id="CHEBI:30616"/>
        <dbReference type="ChEBI" id="CHEBI:57986"/>
        <dbReference type="ChEBI" id="CHEBI:58210"/>
        <dbReference type="ChEBI" id="CHEBI:456216"/>
        <dbReference type="EC" id="2.7.1.26"/>
    </reaction>
</comment>
<comment type="pathway">
    <text evidence="2 15">Cofactor biosynthesis; FAD biosynthesis; FAD from FMN: step 1/1.</text>
</comment>
<dbReference type="InterPro" id="IPR002606">
    <property type="entry name" value="Riboflavin_kinase_bac"/>
</dbReference>
<evidence type="ECO:0000256" key="14">
    <source>
        <dbReference type="ARBA" id="ARBA00049494"/>
    </source>
</evidence>
<feature type="domain" description="Riboflavin kinase" evidence="16">
    <location>
        <begin position="182"/>
        <end position="306"/>
    </location>
</feature>
<dbReference type="FunFam" id="3.40.50.620:FF:000021">
    <property type="entry name" value="Riboflavin biosynthesis protein"/>
    <property type="match status" value="1"/>
</dbReference>
<dbReference type="GO" id="GO:0006747">
    <property type="term" value="P:FAD biosynthetic process"/>
    <property type="evidence" value="ECO:0007669"/>
    <property type="project" value="UniProtKB-UniRule"/>
</dbReference>
<dbReference type="EC" id="2.7.7.2" evidence="15"/>
<dbReference type="SUPFAM" id="SSF52374">
    <property type="entry name" value="Nucleotidylyl transferase"/>
    <property type="match status" value="1"/>
</dbReference>
<evidence type="ECO:0000256" key="3">
    <source>
        <dbReference type="ARBA" id="ARBA00005201"/>
    </source>
</evidence>
<dbReference type="NCBIfam" id="NF004162">
    <property type="entry name" value="PRK05627.1-5"/>
    <property type="match status" value="1"/>
</dbReference>
<dbReference type="Pfam" id="PF06574">
    <property type="entry name" value="FAD_syn"/>
    <property type="match status" value="1"/>
</dbReference>
<dbReference type="Pfam" id="PF01687">
    <property type="entry name" value="Flavokinase"/>
    <property type="match status" value="1"/>
</dbReference>
<dbReference type="GO" id="GO:0005524">
    <property type="term" value="F:ATP binding"/>
    <property type="evidence" value="ECO:0007669"/>
    <property type="project" value="UniProtKB-UniRule"/>
</dbReference>
<keyword evidence="11 15" id="KW-0067">ATP-binding</keyword>
<evidence type="ECO:0000259" key="16">
    <source>
        <dbReference type="SMART" id="SM00904"/>
    </source>
</evidence>
<dbReference type="InterPro" id="IPR015865">
    <property type="entry name" value="Riboflavin_kinase_bac/euk"/>
</dbReference>
<evidence type="ECO:0000256" key="12">
    <source>
        <dbReference type="ARBA" id="ARBA00023268"/>
    </source>
</evidence>
<dbReference type="InterPro" id="IPR023465">
    <property type="entry name" value="Riboflavin_kinase_dom_sf"/>
</dbReference>
<evidence type="ECO:0000256" key="1">
    <source>
        <dbReference type="ARBA" id="ARBA00002121"/>
    </source>
</evidence>
<dbReference type="EC" id="2.7.1.26" evidence="15"/>
<keyword evidence="7 15" id="KW-0548">Nucleotidyltransferase</keyword>
<comment type="pathway">
    <text evidence="3 15">Cofactor biosynthesis; FMN biosynthesis; FMN from riboflavin (ATP route): step 1/1.</text>
</comment>
<evidence type="ECO:0000256" key="4">
    <source>
        <dbReference type="ARBA" id="ARBA00022630"/>
    </source>
</evidence>
<dbReference type="InterPro" id="IPR004821">
    <property type="entry name" value="Cyt_trans-like"/>
</dbReference>
<evidence type="ECO:0000256" key="13">
    <source>
        <dbReference type="ARBA" id="ARBA00047880"/>
    </source>
</evidence>
<evidence type="ECO:0000256" key="15">
    <source>
        <dbReference type="PIRNR" id="PIRNR004491"/>
    </source>
</evidence>
<dbReference type="KEGG" id="sgbi:P3F81_06250"/>
<dbReference type="CDD" id="cd02064">
    <property type="entry name" value="FAD_synthetase_N"/>
    <property type="match status" value="1"/>
</dbReference>
<dbReference type="NCBIfam" id="TIGR00125">
    <property type="entry name" value="cyt_tran_rel"/>
    <property type="match status" value="1"/>
</dbReference>
<evidence type="ECO:0000256" key="10">
    <source>
        <dbReference type="ARBA" id="ARBA00022827"/>
    </source>
</evidence>
<dbReference type="PANTHER" id="PTHR22749:SF6">
    <property type="entry name" value="RIBOFLAVIN KINASE"/>
    <property type="match status" value="1"/>
</dbReference>
<dbReference type="InterPro" id="IPR014729">
    <property type="entry name" value="Rossmann-like_a/b/a_fold"/>
</dbReference>
<comment type="similarity">
    <text evidence="15">Belongs to the ribF family.</text>
</comment>
<name>A0A9Y2AL53_9FIRM</name>
<organism evidence="17 18">
    <name type="scientific">Selenobaculum gibii</name>
    <dbReference type="NCBI Taxonomy" id="3054208"/>
    <lineage>
        <taxon>Bacteria</taxon>
        <taxon>Bacillati</taxon>
        <taxon>Bacillota</taxon>
        <taxon>Negativicutes</taxon>
        <taxon>Selenomonadales</taxon>
        <taxon>Selenomonadaceae</taxon>
        <taxon>Selenobaculum</taxon>
    </lineage>
</organism>
<dbReference type="GO" id="GO:0009231">
    <property type="term" value="P:riboflavin biosynthetic process"/>
    <property type="evidence" value="ECO:0007669"/>
    <property type="project" value="InterPro"/>
</dbReference>
<gene>
    <name evidence="17" type="ORF">P3F81_06250</name>
</gene>
<evidence type="ECO:0000256" key="11">
    <source>
        <dbReference type="ARBA" id="ARBA00022840"/>
    </source>
</evidence>
<dbReference type="PIRSF" id="PIRSF004491">
    <property type="entry name" value="FAD_Synth"/>
    <property type="match status" value="1"/>
</dbReference>
<keyword evidence="4 15" id="KW-0285">Flavoprotein</keyword>
<dbReference type="Gene3D" id="3.40.50.620">
    <property type="entry name" value="HUPs"/>
    <property type="match status" value="1"/>
</dbReference>
<evidence type="ECO:0000256" key="2">
    <source>
        <dbReference type="ARBA" id="ARBA00004726"/>
    </source>
</evidence>
<evidence type="ECO:0000313" key="18">
    <source>
        <dbReference type="Proteomes" id="UP001243623"/>
    </source>
</evidence>
<dbReference type="Proteomes" id="UP001243623">
    <property type="component" value="Chromosome"/>
</dbReference>
<keyword evidence="10 15" id="KW-0274">FAD</keyword>
<dbReference type="NCBIfam" id="TIGR00083">
    <property type="entry name" value="ribF"/>
    <property type="match status" value="1"/>
</dbReference>
<dbReference type="EMBL" id="CP120678">
    <property type="protein sequence ID" value="WIW71893.1"/>
    <property type="molecule type" value="Genomic_DNA"/>
</dbReference>
<evidence type="ECO:0000256" key="9">
    <source>
        <dbReference type="ARBA" id="ARBA00022777"/>
    </source>
</evidence>
<keyword evidence="5 15" id="KW-0288">FMN</keyword>
<comment type="catalytic activity">
    <reaction evidence="14 15">
        <text>FMN + ATP + H(+) = FAD + diphosphate</text>
        <dbReference type="Rhea" id="RHEA:17237"/>
        <dbReference type="ChEBI" id="CHEBI:15378"/>
        <dbReference type="ChEBI" id="CHEBI:30616"/>
        <dbReference type="ChEBI" id="CHEBI:33019"/>
        <dbReference type="ChEBI" id="CHEBI:57692"/>
        <dbReference type="ChEBI" id="CHEBI:58210"/>
        <dbReference type="EC" id="2.7.7.2"/>
    </reaction>
</comment>
<dbReference type="GO" id="GO:0003919">
    <property type="term" value="F:FMN adenylyltransferase activity"/>
    <property type="evidence" value="ECO:0007669"/>
    <property type="project" value="UniProtKB-UniRule"/>
</dbReference>
<dbReference type="InterPro" id="IPR015864">
    <property type="entry name" value="FAD_synthase"/>
</dbReference>
<evidence type="ECO:0000256" key="6">
    <source>
        <dbReference type="ARBA" id="ARBA00022679"/>
    </source>
</evidence>
<evidence type="ECO:0000256" key="8">
    <source>
        <dbReference type="ARBA" id="ARBA00022741"/>
    </source>
</evidence>
<dbReference type="GO" id="GO:0008531">
    <property type="term" value="F:riboflavin kinase activity"/>
    <property type="evidence" value="ECO:0007669"/>
    <property type="project" value="UniProtKB-UniRule"/>
</dbReference>
<proteinExistence type="inferred from homology"/>
<dbReference type="Gene3D" id="2.40.30.30">
    <property type="entry name" value="Riboflavin kinase-like"/>
    <property type="match status" value="1"/>
</dbReference>